<organism evidence="2 3">
    <name type="scientific">Kluyvera cryocrescens</name>
    <name type="common">Kluyvera citrophila</name>
    <dbReference type="NCBI Taxonomy" id="580"/>
    <lineage>
        <taxon>Bacteria</taxon>
        <taxon>Pseudomonadati</taxon>
        <taxon>Pseudomonadota</taxon>
        <taxon>Gammaproteobacteria</taxon>
        <taxon>Enterobacterales</taxon>
        <taxon>Enterobacteriaceae</taxon>
        <taxon>Kluyvera</taxon>
    </lineage>
</organism>
<proteinExistence type="predicted"/>
<accession>A0A485BEG6</accession>
<evidence type="ECO:0000256" key="1">
    <source>
        <dbReference type="SAM" id="Phobius"/>
    </source>
</evidence>
<sequence>MWTVNVLYFALAVALNLWDTIPMRRIRARFTQRGAV</sequence>
<feature type="transmembrane region" description="Helical" evidence="1">
    <location>
        <begin position="6"/>
        <end position="23"/>
    </location>
</feature>
<dbReference type="AlphaFoldDB" id="A0A485BEG6"/>
<keyword evidence="1" id="KW-1133">Transmembrane helix</keyword>
<dbReference type="Proteomes" id="UP000401081">
    <property type="component" value="Unassembled WGS sequence"/>
</dbReference>
<evidence type="ECO:0000313" key="2">
    <source>
        <dbReference type="EMBL" id="VFS70623.1"/>
    </source>
</evidence>
<keyword evidence="3" id="KW-1185">Reference proteome</keyword>
<protein>
    <submittedName>
        <fullName evidence="2">Lipopolysaccharide export system permease protein lptF</fullName>
    </submittedName>
</protein>
<keyword evidence="1" id="KW-0472">Membrane</keyword>
<evidence type="ECO:0000313" key="3">
    <source>
        <dbReference type="Proteomes" id="UP000401081"/>
    </source>
</evidence>
<gene>
    <name evidence="2" type="primary">lptF_3</name>
    <name evidence="2" type="ORF">NCTC12993_04428</name>
</gene>
<reference evidence="2 3" key="1">
    <citation type="submission" date="2019-03" db="EMBL/GenBank/DDBJ databases">
        <authorList>
            <consortium name="Pathogen Informatics"/>
        </authorList>
    </citation>
    <scope>NUCLEOTIDE SEQUENCE [LARGE SCALE GENOMIC DNA]</scope>
    <source>
        <strain evidence="2 3">NCTC12993</strain>
    </source>
</reference>
<name>A0A485BEG6_KLUCR</name>
<dbReference type="EMBL" id="CAADJD010000021">
    <property type="protein sequence ID" value="VFS70623.1"/>
    <property type="molecule type" value="Genomic_DNA"/>
</dbReference>
<keyword evidence="1" id="KW-0812">Transmembrane</keyword>